<evidence type="ECO:0000256" key="3">
    <source>
        <dbReference type="ARBA" id="ARBA00022989"/>
    </source>
</evidence>
<protein>
    <submittedName>
        <fullName evidence="8">Transient receptor putative cation channel subfamily M member 3</fullName>
    </submittedName>
</protein>
<proteinExistence type="predicted"/>
<sequence length="591" mass="68291">MLFDVKAFDRAGRMREHVVDCRKHSRVGSKKQRRKKKKSMNKSMMNSSADDEAKAQPILIRVQRTSMDESHESVKISHKQLGKKKKVKKTKIVEENDAAPQTLNFEQESETKEAEEEQSPTKKSTRFLTSIARRASHFIQRKSVEEKDDVENKPTRNSVWFDSKKPSIASVYFNTGTSTYLTNAHIQNTASRRESRLASALMPFRHFSPGENTARSSFSMLRRPSTITTLNNPGRPLSGMLSTAAASTANLANAFGIGQSTPPNWSEPNMNNAFFDMGAAASAPNVHRKQLSYRKKVYEFFSAPVTRFYLHVILYVFFLVLYTGLCVHMVPQNKVSWLELYIYLHIVTYFMDKFREVTLNPGVTYYQQLKVHLQAFWNIYDIIMCSCSTIGIIIRYAGWYNLNTYMYGRNLLVLCCSLWLMRFLELMQIWRFSGPYIYMLVKMLRAMIPMLSLLLIPLIAFGTLREGIMCGFNRTSVDLDAFKGVLLKPYFMLYGEVYAGEIDPKEWKVTMPWYQAVPIAMVIYLLYSIILLISLIIAIFNDIFASVLAQSALVYKYLRYAVIIEYESRPLLPPPFIIISWFYSWIRFLIK</sequence>
<organism evidence="8 9">
    <name type="scientific">Cichlidogyrus casuarinus</name>
    <dbReference type="NCBI Taxonomy" id="1844966"/>
    <lineage>
        <taxon>Eukaryota</taxon>
        <taxon>Metazoa</taxon>
        <taxon>Spiralia</taxon>
        <taxon>Lophotrochozoa</taxon>
        <taxon>Platyhelminthes</taxon>
        <taxon>Monogenea</taxon>
        <taxon>Monopisthocotylea</taxon>
        <taxon>Dactylogyridea</taxon>
        <taxon>Ancyrocephalidae</taxon>
        <taxon>Cichlidogyrus</taxon>
    </lineage>
</organism>
<comment type="subcellular location">
    <subcellularLocation>
        <location evidence="1">Membrane</location>
        <topology evidence="1">Multi-pass membrane protein</topology>
    </subcellularLocation>
</comment>
<comment type="caution">
    <text evidence="8">The sequence shown here is derived from an EMBL/GenBank/DDBJ whole genome shotgun (WGS) entry which is preliminary data.</text>
</comment>
<dbReference type="PANTHER" id="PTHR13800">
    <property type="entry name" value="TRANSIENT RECEPTOR POTENTIAL CATION CHANNEL, SUBFAMILY M, MEMBER 6"/>
    <property type="match status" value="1"/>
</dbReference>
<keyword evidence="4 6" id="KW-0472">Membrane</keyword>
<keyword evidence="8" id="KW-0675">Receptor</keyword>
<feature type="compositionally biased region" description="Basic and acidic residues" evidence="5">
    <location>
        <begin position="66"/>
        <end position="75"/>
    </location>
</feature>
<feature type="region of interest" description="Disordered" evidence="5">
    <location>
        <begin position="24"/>
        <end position="127"/>
    </location>
</feature>
<name>A0ABD2QH87_9PLAT</name>
<feature type="transmembrane region" description="Helical" evidence="6">
    <location>
        <begin position="371"/>
        <end position="394"/>
    </location>
</feature>
<feature type="compositionally biased region" description="Basic residues" evidence="5">
    <location>
        <begin position="76"/>
        <end position="90"/>
    </location>
</feature>
<dbReference type="AlphaFoldDB" id="A0ABD2QH87"/>
<gene>
    <name evidence="8" type="primary">TRPM3_2</name>
    <name evidence="8" type="ORF">Ciccas_002429</name>
</gene>
<feature type="transmembrane region" description="Helical" evidence="6">
    <location>
        <begin position="444"/>
        <end position="464"/>
    </location>
</feature>
<dbReference type="PANTHER" id="PTHR13800:SF1">
    <property type="entry name" value="TRANSIENT RECEPTOR POTENTIAL CATION CHANNEL TRPM"/>
    <property type="match status" value="1"/>
</dbReference>
<keyword evidence="2 6" id="KW-0812">Transmembrane</keyword>
<evidence type="ECO:0000256" key="1">
    <source>
        <dbReference type="ARBA" id="ARBA00004141"/>
    </source>
</evidence>
<feature type="transmembrane region" description="Helical" evidence="6">
    <location>
        <begin position="308"/>
        <end position="328"/>
    </location>
</feature>
<dbReference type="GO" id="GO:0016020">
    <property type="term" value="C:membrane"/>
    <property type="evidence" value="ECO:0007669"/>
    <property type="project" value="UniProtKB-SubCell"/>
</dbReference>
<keyword evidence="3 6" id="KW-1133">Transmembrane helix</keyword>
<dbReference type="Proteomes" id="UP001626550">
    <property type="component" value="Unassembled WGS sequence"/>
</dbReference>
<keyword evidence="9" id="KW-1185">Reference proteome</keyword>
<dbReference type="EMBL" id="JBJKFK010000191">
    <property type="protein sequence ID" value="KAL3318915.1"/>
    <property type="molecule type" value="Genomic_DNA"/>
</dbReference>
<dbReference type="Pfam" id="PF00520">
    <property type="entry name" value="Ion_trans"/>
    <property type="match status" value="1"/>
</dbReference>
<feature type="transmembrane region" description="Helical" evidence="6">
    <location>
        <begin position="335"/>
        <end position="351"/>
    </location>
</feature>
<feature type="transmembrane region" description="Helical" evidence="6">
    <location>
        <begin position="516"/>
        <end position="540"/>
    </location>
</feature>
<feature type="transmembrane region" description="Helical" evidence="6">
    <location>
        <begin position="571"/>
        <end position="590"/>
    </location>
</feature>
<reference evidence="8 9" key="1">
    <citation type="submission" date="2024-11" db="EMBL/GenBank/DDBJ databases">
        <title>Adaptive evolution of stress response genes in parasites aligns with host niche diversity.</title>
        <authorList>
            <person name="Hahn C."/>
            <person name="Resl P."/>
        </authorList>
    </citation>
    <scope>NUCLEOTIDE SEQUENCE [LARGE SCALE GENOMIC DNA]</scope>
    <source>
        <strain evidence="8">EGGRZ-B1_66</strain>
        <tissue evidence="8">Body</tissue>
    </source>
</reference>
<evidence type="ECO:0000256" key="6">
    <source>
        <dbReference type="SAM" id="Phobius"/>
    </source>
</evidence>
<feature type="domain" description="Ion transport" evidence="7">
    <location>
        <begin position="313"/>
        <end position="549"/>
    </location>
</feature>
<evidence type="ECO:0000256" key="2">
    <source>
        <dbReference type="ARBA" id="ARBA00022692"/>
    </source>
</evidence>
<feature type="compositionally biased region" description="Basic residues" evidence="5">
    <location>
        <begin position="24"/>
        <end position="40"/>
    </location>
</feature>
<evidence type="ECO:0000313" key="9">
    <source>
        <dbReference type="Proteomes" id="UP001626550"/>
    </source>
</evidence>
<evidence type="ECO:0000256" key="4">
    <source>
        <dbReference type="ARBA" id="ARBA00023136"/>
    </source>
</evidence>
<evidence type="ECO:0000259" key="7">
    <source>
        <dbReference type="Pfam" id="PF00520"/>
    </source>
</evidence>
<accession>A0ABD2QH87</accession>
<feature type="transmembrane region" description="Helical" evidence="6">
    <location>
        <begin position="406"/>
        <end position="424"/>
    </location>
</feature>
<evidence type="ECO:0000313" key="8">
    <source>
        <dbReference type="EMBL" id="KAL3318915.1"/>
    </source>
</evidence>
<dbReference type="InterPro" id="IPR050927">
    <property type="entry name" value="TRPM"/>
</dbReference>
<evidence type="ECO:0000256" key="5">
    <source>
        <dbReference type="SAM" id="MobiDB-lite"/>
    </source>
</evidence>
<dbReference type="InterPro" id="IPR005821">
    <property type="entry name" value="Ion_trans_dom"/>
</dbReference>